<keyword evidence="2" id="KW-1185">Reference proteome</keyword>
<dbReference type="Proteomes" id="UP000596427">
    <property type="component" value="Chromosome"/>
</dbReference>
<name>A0A974PJF1_9HYPH</name>
<dbReference type="InterPro" id="IPR021270">
    <property type="entry name" value="DUF2849"/>
</dbReference>
<sequence length="104" mass="10600">MTSPLQRKLKITGPTVVTANRLADGVVVWLTADGRWTETIGEAAVAGSSEAVDALLDVAHADENTAVGAYPARVDIAANGTPAPANLRERIRVGGPTVSLPGAA</sequence>
<organism evidence="1 2">
    <name type="scientific">Xanthobacter dioxanivorans</name>
    <dbReference type="NCBI Taxonomy" id="2528964"/>
    <lineage>
        <taxon>Bacteria</taxon>
        <taxon>Pseudomonadati</taxon>
        <taxon>Pseudomonadota</taxon>
        <taxon>Alphaproteobacteria</taxon>
        <taxon>Hyphomicrobiales</taxon>
        <taxon>Xanthobacteraceae</taxon>
        <taxon>Xanthobacter</taxon>
    </lineage>
</organism>
<dbReference type="Pfam" id="PF11011">
    <property type="entry name" value="DUF2849"/>
    <property type="match status" value="1"/>
</dbReference>
<evidence type="ECO:0000313" key="2">
    <source>
        <dbReference type="Proteomes" id="UP000596427"/>
    </source>
</evidence>
<gene>
    <name evidence="1" type="ORF">EZH22_16400</name>
</gene>
<dbReference type="RefSeq" id="WP_203191620.1">
    <property type="nucleotide sequence ID" value="NZ_CP063362.1"/>
</dbReference>
<dbReference type="KEGG" id="xdi:EZH22_16400"/>
<accession>A0A974PJF1</accession>
<evidence type="ECO:0000313" key="1">
    <source>
        <dbReference type="EMBL" id="QRG04742.1"/>
    </source>
</evidence>
<proteinExistence type="predicted"/>
<dbReference type="EMBL" id="CP063362">
    <property type="protein sequence ID" value="QRG04742.1"/>
    <property type="molecule type" value="Genomic_DNA"/>
</dbReference>
<reference evidence="1 2" key="1">
    <citation type="submission" date="2020-10" db="EMBL/GenBank/DDBJ databases">
        <title>Degradation of 1,4-Dioxane by Xanthobacter sp. YN2, via a Novel Group-2 Soluble Di-Iron Monooxygenase.</title>
        <authorList>
            <person name="Ma F."/>
            <person name="Wang Y."/>
            <person name="Yang J."/>
            <person name="Guo H."/>
            <person name="Su D."/>
            <person name="Yu L."/>
        </authorList>
    </citation>
    <scope>NUCLEOTIDE SEQUENCE [LARGE SCALE GENOMIC DNA]</scope>
    <source>
        <strain evidence="1 2">YN2</strain>
    </source>
</reference>
<dbReference type="AlphaFoldDB" id="A0A974PJF1"/>
<protein>
    <submittedName>
        <fullName evidence="1">DUF2849 domain-containing protein</fullName>
    </submittedName>
</protein>